<dbReference type="Proteomes" id="UP001373714">
    <property type="component" value="Unassembled WGS sequence"/>
</dbReference>
<evidence type="ECO:0000313" key="5">
    <source>
        <dbReference type="EMBL" id="KAK6352173.1"/>
    </source>
</evidence>
<comment type="caution">
    <text evidence="5">The sequence shown here is derived from an EMBL/GenBank/DDBJ whole genome shotgun (WGS) entry which is preliminary data.</text>
</comment>
<evidence type="ECO:0000259" key="4">
    <source>
        <dbReference type="Pfam" id="PF06094"/>
    </source>
</evidence>
<dbReference type="InterPro" id="IPR036568">
    <property type="entry name" value="GGCT-like_sf"/>
</dbReference>
<evidence type="ECO:0000256" key="2">
    <source>
        <dbReference type="ARBA" id="ARBA00022679"/>
    </source>
</evidence>
<dbReference type="AlphaFoldDB" id="A0AAV9UX94"/>
<reference evidence="5 6" key="1">
    <citation type="submission" date="2019-10" db="EMBL/GenBank/DDBJ databases">
        <authorList>
            <person name="Palmer J.M."/>
        </authorList>
    </citation>
    <scope>NUCLEOTIDE SEQUENCE [LARGE SCALE GENOMIC DNA]</scope>
    <source>
        <strain evidence="5 6">TWF730</strain>
    </source>
</reference>
<proteinExistence type="inferred from homology"/>
<keyword evidence="6" id="KW-1185">Reference proteome</keyword>
<feature type="domain" description="Gamma-glutamylcyclotransferase AIG2-like" evidence="4">
    <location>
        <begin position="48"/>
        <end position="157"/>
    </location>
</feature>
<protein>
    <recommendedName>
        <fullName evidence="3">Putative gamma-glutamylcyclotransferase</fullName>
    </recommendedName>
</protein>
<dbReference type="InterPro" id="IPR013024">
    <property type="entry name" value="GGCT-like"/>
</dbReference>
<dbReference type="Pfam" id="PF06094">
    <property type="entry name" value="GGACT"/>
    <property type="match status" value="1"/>
</dbReference>
<dbReference type="CDD" id="cd06661">
    <property type="entry name" value="GGCT_like"/>
    <property type="match status" value="1"/>
</dbReference>
<name>A0AAV9UX94_9PEZI</name>
<dbReference type="Gene3D" id="3.10.490.10">
    <property type="entry name" value="Gamma-glutamyl cyclotransferase-like"/>
    <property type="match status" value="1"/>
</dbReference>
<dbReference type="PANTHER" id="PTHR31544">
    <property type="entry name" value="AIG2-LIKE PROTEIN D"/>
    <property type="match status" value="1"/>
</dbReference>
<keyword evidence="2" id="KW-0808">Transferase</keyword>
<dbReference type="InterPro" id="IPR009288">
    <property type="entry name" value="AIG2-like_dom"/>
</dbReference>
<organism evidence="5 6">
    <name type="scientific">Orbilia blumenaviensis</name>
    <dbReference type="NCBI Taxonomy" id="1796055"/>
    <lineage>
        <taxon>Eukaryota</taxon>
        <taxon>Fungi</taxon>
        <taxon>Dikarya</taxon>
        <taxon>Ascomycota</taxon>
        <taxon>Pezizomycotina</taxon>
        <taxon>Orbiliomycetes</taxon>
        <taxon>Orbiliales</taxon>
        <taxon>Orbiliaceae</taxon>
        <taxon>Orbilia</taxon>
    </lineage>
</organism>
<dbReference type="InterPro" id="IPR045038">
    <property type="entry name" value="AIG2-like"/>
</dbReference>
<dbReference type="EMBL" id="JAVHNS010000006">
    <property type="protein sequence ID" value="KAK6352173.1"/>
    <property type="molecule type" value="Genomic_DNA"/>
</dbReference>
<evidence type="ECO:0000256" key="3">
    <source>
        <dbReference type="ARBA" id="ARBA00030602"/>
    </source>
</evidence>
<dbReference type="GO" id="GO:0016740">
    <property type="term" value="F:transferase activity"/>
    <property type="evidence" value="ECO:0007669"/>
    <property type="project" value="UniProtKB-KW"/>
</dbReference>
<evidence type="ECO:0000256" key="1">
    <source>
        <dbReference type="ARBA" id="ARBA00008861"/>
    </source>
</evidence>
<gene>
    <name evidence="5" type="ORF">TWF730_009005</name>
</gene>
<accession>A0AAV9UX94</accession>
<dbReference type="PANTHER" id="PTHR31544:SF4">
    <property type="entry name" value="GAMMA-GLUTAMYLCYCLOTRANSFERASE-RELATED"/>
    <property type="match status" value="1"/>
</dbReference>
<dbReference type="SUPFAM" id="SSF110857">
    <property type="entry name" value="Gamma-glutamyl cyclotransferase-like"/>
    <property type="match status" value="1"/>
</dbReference>
<evidence type="ECO:0000313" key="6">
    <source>
        <dbReference type="Proteomes" id="UP001373714"/>
    </source>
</evidence>
<sequence length="180" mass="20325">MMVDEPIAKDYVDEADWASIGTTPSNSSGASERRALASTKPAFEPTLFFFYGTLAIPAVLRKILGLREDPVFLKATVRMFKVKMWGPYPALVRLSSEDPRGDVAGVAYTLQTEEHLRLLETYEGENYAAAEALIELQEPRHEHARSMYGKTFVWKGYPEELVDGVFDIATFRSWNLNKVE</sequence>
<comment type="similarity">
    <text evidence="1">Belongs to the gamma-glutamylcyclotransferase family.</text>
</comment>